<evidence type="ECO:0000313" key="2">
    <source>
        <dbReference type="Proteomes" id="UP000245014"/>
    </source>
</evidence>
<dbReference type="STRING" id="28200.GCA_001572935_00225"/>
<accession>A0A2U2C0L9</accession>
<organism evidence="1 2">
    <name type="scientific">Aliarcobacter skirrowii</name>
    <dbReference type="NCBI Taxonomy" id="28200"/>
    <lineage>
        <taxon>Bacteria</taxon>
        <taxon>Pseudomonadati</taxon>
        <taxon>Campylobacterota</taxon>
        <taxon>Epsilonproteobacteria</taxon>
        <taxon>Campylobacterales</taxon>
        <taxon>Arcobacteraceae</taxon>
        <taxon>Aliarcobacter</taxon>
    </lineage>
</organism>
<dbReference type="EMBL" id="QEYI01000003">
    <property type="protein sequence ID" value="PWE21511.1"/>
    <property type="molecule type" value="Genomic_DNA"/>
</dbReference>
<sequence length="334" mass="38608">MKISSIIDIVNGELLNQVAISSINSIKTDASKVKTADLFIAKDFDSIEIAIENGAYAIIFEDDFKAIDSEVAFIKVDSLELAILKIFRFKLANKKVDAFLCNTISYELLKSLFGNMFNKKVFILPNSLEKIFKFIDIIDDDSIVISKNERVLNTIFSQFNIFEKDIDKLSIKNLTIHSLFELSFSYKSRYFSRVKIAALYIKSLINCLEFFKDIDLDLSKLSNFKNLKALFLDKNLKVIEFGKSDTFLISQDDISLVEYEIKFIKEYYKYAKTIYITNKKLDFLDEKDQIIIKSIDELKSVLNKNIFNCAYIVGFRDSDVFDYFSKSKNIPSLF</sequence>
<proteinExistence type="predicted"/>
<dbReference type="Proteomes" id="UP000245014">
    <property type="component" value="Unassembled WGS sequence"/>
</dbReference>
<dbReference type="AlphaFoldDB" id="A0A2U2C0L9"/>
<gene>
    <name evidence="1" type="ORF">DF188_04650</name>
</gene>
<name>A0A2U2C0L9_9BACT</name>
<dbReference type="RefSeq" id="WP_109158272.1">
    <property type="nucleotide sequence ID" value="NZ_JAUQUO010000003.1"/>
</dbReference>
<comment type="caution">
    <text evidence="1">The sequence shown here is derived from an EMBL/GenBank/DDBJ whole genome shotgun (WGS) entry which is preliminary data.</text>
</comment>
<dbReference type="SUPFAM" id="SSF63418">
    <property type="entry name" value="MurE/MurF N-terminal domain"/>
    <property type="match status" value="1"/>
</dbReference>
<protein>
    <submittedName>
        <fullName evidence="1">Peptidoglycan synthetase</fullName>
    </submittedName>
</protein>
<reference evidence="1 2" key="1">
    <citation type="submission" date="2018-05" db="EMBL/GenBank/DDBJ databases">
        <title>Antimicrobial susceptibility testing and genomic analysis of Arcobacter skirrowii strains and one Arcobacter butzleri isolated from German poultry farms.</title>
        <authorList>
            <person name="Haenel I."/>
            <person name="Hotzel H."/>
            <person name="Tomaso H."/>
            <person name="Busch A."/>
        </authorList>
    </citation>
    <scope>NUCLEOTIDE SEQUENCE [LARGE SCALE GENOMIC DNA]</scope>
    <source>
        <strain evidence="2">v</strain>
    </source>
</reference>
<dbReference type="InterPro" id="IPR035911">
    <property type="entry name" value="MurE/MurF_N"/>
</dbReference>
<evidence type="ECO:0000313" key="1">
    <source>
        <dbReference type="EMBL" id="PWE21511.1"/>
    </source>
</evidence>
<dbReference type="Gene3D" id="3.40.1390.10">
    <property type="entry name" value="MurE/MurF, N-terminal domain"/>
    <property type="match status" value="1"/>
</dbReference>